<dbReference type="Proteomes" id="UP000595460">
    <property type="component" value="Chromosome"/>
</dbReference>
<dbReference type="InterPro" id="IPR008565">
    <property type="entry name" value="TtsA-like_GH18_dom"/>
</dbReference>
<dbReference type="RefSeq" id="WP_201655653.1">
    <property type="nucleotide sequence ID" value="NZ_CP068047.1"/>
</dbReference>
<keyword evidence="4" id="KW-0378">Hydrolase</keyword>
<dbReference type="EMBL" id="CP068047">
    <property type="protein sequence ID" value="QQR35637.1"/>
    <property type="molecule type" value="Genomic_DNA"/>
</dbReference>
<protein>
    <submittedName>
        <fullName evidence="4">Glycoside hydrolase family 108 protein</fullName>
    </submittedName>
</protein>
<keyword evidence="1" id="KW-1133">Transmembrane helix</keyword>
<keyword evidence="1" id="KW-0472">Membrane</keyword>
<dbReference type="SUPFAM" id="SSF53955">
    <property type="entry name" value="Lysozyme-like"/>
    <property type="match status" value="1"/>
</dbReference>
<sequence length="255" mass="27833">MTRSRFDICLDEVLRHEGGYADHPSDPGGATNLGITHKTLARWRRISPWWKLPKSAVMELQRSEAAKIYRASYWDRVHAGQLPYGLDLALFDFAVNSGPDRAIRTLQAELGVATDGQVGPLTLDAIDAYADRKGLGTLIGAFCDRRLAFLHRLPTFATFGRGWTARVAAVRKAAIASAGTTANPQTKISQWRLLMDMLNGYKTYLVAAFMLLAGVAQVLGIDLPALDGGSAGHLIMEALAVLFLRKGLKADIERA</sequence>
<gene>
    <name evidence="4" type="ORF">JI749_14995</name>
</gene>
<dbReference type="InterPro" id="IPR023346">
    <property type="entry name" value="Lysozyme-like_dom_sf"/>
</dbReference>
<accession>A0ABX7BYG0</accession>
<feature type="domain" description="Peptidoglycan binding" evidence="3">
    <location>
        <begin position="101"/>
        <end position="166"/>
    </location>
</feature>
<keyword evidence="1" id="KW-0812">Transmembrane</keyword>
<dbReference type="Pfam" id="PF05838">
    <property type="entry name" value="Glyco_hydro_108"/>
    <property type="match status" value="1"/>
</dbReference>
<dbReference type="CDD" id="cd13926">
    <property type="entry name" value="N-acetylmuramidase_GH108"/>
    <property type="match status" value="1"/>
</dbReference>
<organism evidence="4 5">
    <name type="scientific">Devosia oryziradicis</name>
    <dbReference type="NCBI Taxonomy" id="2801335"/>
    <lineage>
        <taxon>Bacteria</taxon>
        <taxon>Pseudomonadati</taxon>
        <taxon>Pseudomonadota</taxon>
        <taxon>Alphaproteobacteria</taxon>
        <taxon>Hyphomicrobiales</taxon>
        <taxon>Devosiaceae</taxon>
        <taxon>Devosia</taxon>
    </lineage>
</organism>
<feature type="domain" description="TtsA-like Glycoside hydrolase family 108" evidence="2">
    <location>
        <begin position="11"/>
        <end position="98"/>
    </location>
</feature>
<keyword evidence="5" id="KW-1185">Reference proteome</keyword>
<evidence type="ECO:0000259" key="3">
    <source>
        <dbReference type="Pfam" id="PF09374"/>
    </source>
</evidence>
<dbReference type="InterPro" id="IPR018537">
    <property type="entry name" value="Peptidoglycan-bd_3"/>
</dbReference>
<proteinExistence type="predicted"/>
<name>A0ABX7BYG0_9HYPH</name>
<evidence type="ECO:0000313" key="5">
    <source>
        <dbReference type="Proteomes" id="UP000595460"/>
    </source>
</evidence>
<dbReference type="Pfam" id="PF09374">
    <property type="entry name" value="PG_binding_3"/>
    <property type="match status" value="1"/>
</dbReference>
<evidence type="ECO:0000259" key="2">
    <source>
        <dbReference type="Pfam" id="PF05838"/>
    </source>
</evidence>
<dbReference type="Gene3D" id="1.20.141.10">
    <property type="entry name" value="Chitosanase, subunit A, domain 1"/>
    <property type="match status" value="1"/>
</dbReference>
<dbReference type="GO" id="GO:0016787">
    <property type="term" value="F:hydrolase activity"/>
    <property type="evidence" value="ECO:0007669"/>
    <property type="project" value="UniProtKB-KW"/>
</dbReference>
<feature type="transmembrane region" description="Helical" evidence="1">
    <location>
        <begin position="201"/>
        <end position="219"/>
    </location>
</feature>
<evidence type="ECO:0000313" key="4">
    <source>
        <dbReference type="EMBL" id="QQR35637.1"/>
    </source>
</evidence>
<reference evidence="4 5" key="1">
    <citation type="submission" date="2021-01" db="EMBL/GenBank/DDBJ databases">
        <title>Genome seq and assembly of Devosia sp. G19.</title>
        <authorList>
            <person name="Chhetri G."/>
        </authorList>
    </citation>
    <scope>NUCLEOTIDE SEQUENCE [LARGE SCALE GENOMIC DNA]</scope>
    <source>
        <strain evidence="4 5">G19</strain>
    </source>
</reference>
<evidence type="ECO:0000256" key="1">
    <source>
        <dbReference type="SAM" id="Phobius"/>
    </source>
</evidence>